<evidence type="ECO:0000256" key="5">
    <source>
        <dbReference type="ARBA" id="ARBA00022630"/>
    </source>
</evidence>
<dbReference type="AlphaFoldDB" id="A0A0E3ZWJ6"/>
<evidence type="ECO:0000256" key="9">
    <source>
        <dbReference type="ARBA" id="ARBA00023167"/>
    </source>
</evidence>
<dbReference type="KEGG" id="srd:SD10_13410"/>
<keyword evidence="4" id="KW-0028">Amino-acid biosynthesis</keyword>
<dbReference type="Proteomes" id="UP000033054">
    <property type="component" value="Chromosome"/>
</dbReference>
<comment type="pathway">
    <text evidence="10">Amino-acid biosynthesis; L-methionine biosynthesis via de novo pathway.</text>
</comment>
<dbReference type="EC" id="1.5.1.54" evidence="12"/>
<dbReference type="GO" id="GO:0009086">
    <property type="term" value="P:methionine biosynthetic process"/>
    <property type="evidence" value="ECO:0007669"/>
    <property type="project" value="UniProtKB-KW"/>
</dbReference>
<protein>
    <recommendedName>
        <fullName evidence="12">Methylenetetrahydrofolate reductase</fullName>
        <ecNumber evidence="12">1.5.1.54</ecNumber>
    </recommendedName>
</protein>
<evidence type="ECO:0000313" key="13">
    <source>
        <dbReference type="EMBL" id="AKD55749.1"/>
    </source>
</evidence>
<gene>
    <name evidence="13" type="ORF">SD10_13410</name>
</gene>
<dbReference type="Pfam" id="PF02219">
    <property type="entry name" value="MTHFR"/>
    <property type="match status" value="1"/>
</dbReference>
<evidence type="ECO:0000256" key="11">
    <source>
        <dbReference type="ARBA" id="ARBA00048628"/>
    </source>
</evidence>
<evidence type="ECO:0000256" key="2">
    <source>
        <dbReference type="ARBA" id="ARBA00004777"/>
    </source>
</evidence>
<comment type="similarity">
    <text evidence="3 12">Belongs to the methylenetetrahydrofolate reductase family.</text>
</comment>
<sequence length="319" mass="36233">MTKITDHIKAANGKPIFSIEVIPPIKGDNLKSLLDNIEPLMEFKPPFIDVTYHREEYIERPLPDGTIQKIVTRKRPGTVGICSAIMHRFGVDPVPHVLCGGFSREETEDFLIDLHYLGIDNALVLRGDPAKPFTTFKAKENGYMYASELVEQVANMNKGIYLHEEDTALAPSSFCIGVAAYPEKHFEAADHDTDFQYLKQKIDKGADYIVTQMFFDNKKFIDFVDRCRKEGINVPIIPGLKPLSTRRQLQVLPKLFHLELPADLVRAVEACENDQQARQVGIEWCIQQCRELIAYGAPVMHFYTMGKSDNIMKVAQEIF</sequence>
<accession>A0A0E3ZWJ6</accession>
<keyword evidence="8" id="KW-0520">NAD</keyword>
<evidence type="ECO:0000256" key="10">
    <source>
        <dbReference type="ARBA" id="ARBA00034478"/>
    </source>
</evidence>
<evidence type="ECO:0000256" key="1">
    <source>
        <dbReference type="ARBA" id="ARBA00001974"/>
    </source>
</evidence>
<dbReference type="Gene3D" id="3.20.20.220">
    <property type="match status" value="1"/>
</dbReference>
<dbReference type="GO" id="GO:0035999">
    <property type="term" value="P:tetrahydrofolate interconversion"/>
    <property type="evidence" value="ECO:0007669"/>
    <property type="project" value="UniProtKB-UniPathway"/>
</dbReference>
<comment type="cofactor">
    <cofactor evidence="1 12">
        <name>FAD</name>
        <dbReference type="ChEBI" id="CHEBI:57692"/>
    </cofactor>
</comment>
<name>A0A0E3ZWJ6_9BACT</name>
<dbReference type="STRING" id="1379870.SD10_13410"/>
<dbReference type="NCBIfam" id="TIGR00676">
    <property type="entry name" value="fadh2"/>
    <property type="match status" value="1"/>
</dbReference>
<dbReference type="SUPFAM" id="SSF51730">
    <property type="entry name" value="FAD-linked oxidoreductase"/>
    <property type="match status" value="1"/>
</dbReference>
<keyword evidence="9" id="KW-0486">Methionine biosynthesis</keyword>
<dbReference type="OrthoDB" id="9812555at2"/>
<dbReference type="UniPathway" id="UPA00193"/>
<evidence type="ECO:0000256" key="4">
    <source>
        <dbReference type="ARBA" id="ARBA00022605"/>
    </source>
</evidence>
<evidence type="ECO:0000256" key="7">
    <source>
        <dbReference type="ARBA" id="ARBA00023002"/>
    </source>
</evidence>
<dbReference type="EMBL" id="CP010429">
    <property type="protein sequence ID" value="AKD55749.1"/>
    <property type="molecule type" value="Genomic_DNA"/>
</dbReference>
<keyword evidence="7 12" id="KW-0560">Oxidoreductase</keyword>
<dbReference type="GO" id="GO:0071949">
    <property type="term" value="F:FAD binding"/>
    <property type="evidence" value="ECO:0007669"/>
    <property type="project" value="TreeGrafter"/>
</dbReference>
<comment type="pathway">
    <text evidence="2 12">One-carbon metabolism; tetrahydrofolate interconversion.</text>
</comment>
<evidence type="ECO:0000256" key="8">
    <source>
        <dbReference type="ARBA" id="ARBA00023027"/>
    </source>
</evidence>
<dbReference type="GO" id="GO:0005829">
    <property type="term" value="C:cytosol"/>
    <property type="evidence" value="ECO:0007669"/>
    <property type="project" value="InterPro"/>
</dbReference>
<evidence type="ECO:0000313" key="14">
    <source>
        <dbReference type="Proteomes" id="UP000033054"/>
    </source>
</evidence>
<organism evidence="13 14">
    <name type="scientific">Spirosoma radiotolerans</name>
    <dbReference type="NCBI Taxonomy" id="1379870"/>
    <lineage>
        <taxon>Bacteria</taxon>
        <taxon>Pseudomonadati</taxon>
        <taxon>Bacteroidota</taxon>
        <taxon>Cytophagia</taxon>
        <taxon>Cytophagales</taxon>
        <taxon>Cytophagaceae</taxon>
        <taxon>Spirosoma</taxon>
    </lineage>
</organism>
<dbReference type="InterPro" id="IPR003171">
    <property type="entry name" value="Mehydrof_redctse-like"/>
</dbReference>
<keyword evidence="14" id="KW-1185">Reference proteome</keyword>
<dbReference type="InterPro" id="IPR029041">
    <property type="entry name" value="FAD-linked_oxidoreductase-like"/>
</dbReference>
<dbReference type="PATRIC" id="fig|1379870.5.peg.2914"/>
<dbReference type="PANTHER" id="PTHR45754">
    <property type="entry name" value="METHYLENETETRAHYDROFOLATE REDUCTASE"/>
    <property type="match status" value="1"/>
</dbReference>
<reference evidence="13 14" key="1">
    <citation type="journal article" date="2014" name="Curr. Microbiol.">
        <title>Spirosoma radiotolerans sp. nov., a gamma-radiation-resistant bacterium isolated from gamma ray-irradiated soil.</title>
        <authorList>
            <person name="Lee J.J."/>
            <person name="Srinivasan S."/>
            <person name="Lim S."/>
            <person name="Joe M."/>
            <person name="Im S."/>
            <person name="Bae S.I."/>
            <person name="Park K.R."/>
            <person name="Han J.H."/>
            <person name="Park S.H."/>
            <person name="Joo B.M."/>
            <person name="Park S.J."/>
            <person name="Kim M.K."/>
        </authorList>
    </citation>
    <scope>NUCLEOTIDE SEQUENCE [LARGE SCALE GENOMIC DNA]</scope>
    <source>
        <strain evidence="13 14">DG5A</strain>
    </source>
</reference>
<dbReference type="CDD" id="cd00537">
    <property type="entry name" value="MTHFR"/>
    <property type="match status" value="1"/>
</dbReference>
<evidence type="ECO:0000256" key="3">
    <source>
        <dbReference type="ARBA" id="ARBA00006743"/>
    </source>
</evidence>
<proteinExistence type="inferred from homology"/>
<comment type="catalytic activity">
    <reaction evidence="11">
        <text>(6S)-5-methyl-5,6,7,8-tetrahydrofolate + NAD(+) = (6R)-5,10-methylene-5,6,7,8-tetrahydrofolate + NADH + H(+)</text>
        <dbReference type="Rhea" id="RHEA:19821"/>
        <dbReference type="ChEBI" id="CHEBI:15378"/>
        <dbReference type="ChEBI" id="CHEBI:15636"/>
        <dbReference type="ChEBI" id="CHEBI:18608"/>
        <dbReference type="ChEBI" id="CHEBI:57540"/>
        <dbReference type="ChEBI" id="CHEBI:57945"/>
        <dbReference type="EC" id="1.5.1.54"/>
    </reaction>
    <physiologicalReaction direction="right-to-left" evidence="11">
        <dbReference type="Rhea" id="RHEA:19823"/>
    </physiologicalReaction>
</comment>
<dbReference type="PANTHER" id="PTHR45754:SF3">
    <property type="entry name" value="METHYLENETETRAHYDROFOLATE REDUCTASE (NADPH)"/>
    <property type="match status" value="1"/>
</dbReference>
<keyword evidence="5 12" id="KW-0285">Flavoprotein</keyword>
<evidence type="ECO:0000256" key="12">
    <source>
        <dbReference type="RuleBase" id="RU003862"/>
    </source>
</evidence>
<dbReference type="RefSeq" id="WP_046574248.1">
    <property type="nucleotide sequence ID" value="NZ_CP010429.1"/>
</dbReference>
<evidence type="ECO:0000256" key="6">
    <source>
        <dbReference type="ARBA" id="ARBA00022827"/>
    </source>
</evidence>
<keyword evidence="6 12" id="KW-0274">FAD</keyword>
<dbReference type="InterPro" id="IPR004620">
    <property type="entry name" value="MTHF_reductase_bac"/>
</dbReference>
<dbReference type="HOGENOM" id="CLU_025841_0_2_10"/>
<dbReference type="GO" id="GO:0106312">
    <property type="term" value="F:methylenetetrahydrofolate reductase (NADH) activity"/>
    <property type="evidence" value="ECO:0007669"/>
    <property type="project" value="UniProtKB-EC"/>
</dbReference>